<dbReference type="InterPro" id="IPR028133">
    <property type="entry name" value="Dynamitin"/>
</dbReference>
<proteinExistence type="predicted"/>
<organism evidence="4 5">
    <name type="scientific">Catenaria anguillulae PL171</name>
    <dbReference type="NCBI Taxonomy" id="765915"/>
    <lineage>
        <taxon>Eukaryota</taxon>
        <taxon>Fungi</taxon>
        <taxon>Fungi incertae sedis</taxon>
        <taxon>Blastocladiomycota</taxon>
        <taxon>Blastocladiomycetes</taxon>
        <taxon>Blastocladiales</taxon>
        <taxon>Catenariaceae</taxon>
        <taxon>Catenaria</taxon>
    </lineage>
</organism>
<evidence type="ECO:0000313" key="5">
    <source>
        <dbReference type="Proteomes" id="UP000193411"/>
    </source>
</evidence>
<dbReference type="Proteomes" id="UP000193411">
    <property type="component" value="Unassembled WGS sequence"/>
</dbReference>
<dbReference type="EMBL" id="MCFL01000060">
    <property type="protein sequence ID" value="ORZ31453.1"/>
    <property type="molecule type" value="Genomic_DNA"/>
</dbReference>
<feature type="compositionally biased region" description="Basic and acidic residues" evidence="3">
    <location>
        <begin position="14"/>
        <end position="31"/>
    </location>
</feature>
<gene>
    <name evidence="4" type="ORF">BCR44DRAFT_1463843</name>
</gene>
<comment type="caution">
    <text evidence="4">The sequence shown here is derived from an EMBL/GenBank/DDBJ whole genome shotgun (WGS) entry which is preliminary data.</text>
</comment>
<evidence type="ECO:0000313" key="4">
    <source>
        <dbReference type="EMBL" id="ORZ31453.1"/>
    </source>
</evidence>
<sequence>MSSSQSQFQPYARQHHDDKFRNLPDIDRESPDTYETPDSLDAHESHAALGYDTVADTPANTTPDAHSAAAEEGIIHSRLPLADAKSRFHGAGVDASNPGPSGLRTYDKSKYDALLRARTATETPLQRLARLKAEALELEEQLQAGVHSPSSPDSPSAAAAAPKYADAFAQLSALTKSLDHITATVPASATSAEGGVTATRLLDHIKAFRDSAASSPAPYRQFSGTDYSTLSTATPTGAATTHAADTITYEVYYTPDSATLIRSTKLSDLDTRLATLEKLLGHHVEPDLVPSEPLVGMLARIDRQLQYLANPRNLDALTRQLRSVNDQLAAAARHSQGSAMDVIDGDLAAKLTHLYALVNKLDPLLPVIPRVLERLQSLQSLHAEAAQITGAVRKTVVDVARTERTVRDVADSVRQLEASVRENAEVTAKNVEALERRIKEVAARVEKFV</sequence>
<dbReference type="OrthoDB" id="4977at2759"/>
<dbReference type="GO" id="GO:0005737">
    <property type="term" value="C:cytoplasm"/>
    <property type="evidence" value="ECO:0007669"/>
    <property type="project" value="UniProtKB-SubCell"/>
</dbReference>
<keyword evidence="2" id="KW-0963">Cytoplasm</keyword>
<dbReference type="AlphaFoldDB" id="A0A1Y2HCN3"/>
<name>A0A1Y2HCN3_9FUNG</name>
<evidence type="ECO:0000256" key="1">
    <source>
        <dbReference type="ARBA" id="ARBA00004496"/>
    </source>
</evidence>
<comment type="subcellular location">
    <subcellularLocation>
        <location evidence="1">Cytoplasm</location>
    </subcellularLocation>
</comment>
<dbReference type="GO" id="GO:0005869">
    <property type="term" value="C:dynactin complex"/>
    <property type="evidence" value="ECO:0007669"/>
    <property type="project" value="InterPro"/>
</dbReference>
<evidence type="ECO:0000256" key="2">
    <source>
        <dbReference type="ARBA" id="ARBA00022490"/>
    </source>
</evidence>
<dbReference type="Pfam" id="PF04912">
    <property type="entry name" value="Dynamitin"/>
    <property type="match status" value="1"/>
</dbReference>
<dbReference type="GO" id="GO:0007017">
    <property type="term" value="P:microtubule-based process"/>
    <property type="evidence" value="ECO:0007669"/>
    <property type="project" value="InterPro"/>
</dbReference>
<keyword evidence="5" id="KW-1185">Reference proteome</keyword>
<protein>
    <submittedName>
        <fullName evidence="4">Dynamitin-domain-containing protein</fullName>
    </submittedName>
</protein>
<reference evidence="4 5" key="1">
    <citation type="submission" date="2016-07" db="EMBL/GenBank/DDBJ databases">
        <title>Pervasive Adenine N6-methylation of Active Genes in Fungi.</title>
        <authorList>
            <consortium name="DOE Joint Genome Institute"/>
            <person name="Mondo S.J."/>
            <person name="Dannebaum R.O."/>
            <person name="Kuo R.C."/>
            <person name="Labutti K."/>
            <person name="Haridas S."/>
            <person name="Kuo A."/>
            <person name="Salamov A."/>
            <person name="Ahrendt S.R."/>
            <person name="Lipzen A."/>
            <person name="Sullivan W."/>
            <person name="Andreopoulos W.B."/>
            <person name="Clum A."/>
            <person name="Lindquist E."/>
            <person name="Daum C."/>
            <person name="Ramamoorthy G.K."/>
            <person name="Gryganskyi A."/>
            <person name="Culley D."/>
            <person name="Magnuson J.K."/>
            <person name="James T.Y."/>
            <person name="O'Malley M.A."/>
            <person name="Stajich J.E."/>
            <person name="Spatafora J.W."/>
            <person name="Visel A."/>
            <person name="Grigoriev I.V."/>
        </authorList>
    </citation>
    <scope>NUCLEOTIDE SEQUENCE [LARGE SCALE GENOMIC DNA]</scope>
    <source>
        <strain evidence="4 5">PL171</strain>
    </source>
</reference>
<feature type="region of interest" description="Disordered" evidence="3">
    <location>
        <begin position="1"/>
        <end position="69"/>
    </location>
</feature>
<dbReference type="STRING" id="765915.A0A1Y2HCN3"/>
<evidence type="ECO:0000256" key="3">
    <source>
        <dbReference type="SAM" id="MobiDB-lite"/>
    </source>
</evidence>
<accession>A0A1Y2HCN3</accession>
<dbReference type="PANTHER" id="PTHR15346">
    <property type="entry name" value="DYNACTIN SUBUNIT"/>
    <property type="match status" value="1"/>
</dbReference>